<organism evidence="3 4">
    <name type="scientific">Amycolatopsis suaedae</name>
    <dbReference type="NCBI Taxonomy" id="2510978"/>
    <lineage>
        <taxon>Bacteria</taxon>
        <taxon>Bacillati</taxon>
        <taxon>Actinomycetota</taxon>
        <taxon>Actinomycetes</taxon>
        <taxon>Pseudonocardiales</taxon>
        <taxon>Pseudonocardiaceae</taxon>
        <taxon>Amycolatopsis</taxon>
    </lineage>
</organism>
<evidence type="ECO:0000256" key="1">
    <source>
        <dbReference type="SAM" id="MobiDB-lite"/>
    </source>
</evidence>
<dbReference type="Pfam" id="PF08021">
    <property type="entry name" value="FAD_binding_9"/>
    <property type="match status" value="1"/>
</dbReference>
<feature type="domain" description="FAD-binding FR-type" evidence="2">
    <location>
        <begin position="1"/>
        <end position="135"/>
    </location>
</feature>
<dbReference type="Gene3D" id="3.40.50.80">
    <property type="entry name" value="Nucleotide-binding domain of ferredoxin-NADP reductase (FNR) module"/>
    <property type="match status" value="1"/>
</dbReference>
<dbReference type="Gene3D" id="2.40.30.10">
    <property type="entry name" value="Translation factors"/>
    <property type="match status" value="1"/>
</dbReference>
<dbReference type="InterPro" id="IPR013113">
    <property type="entry name" value="SIP_FAD-bd"/>
</dbReference>
<comment type="caution">
    <text evidence="3">The sequence shown here is derived from an EMBL/GenBank/DDBJ whole genome shotgun (WGS) entry which is preliminary data.</text>
</comment>
<dbReference type="Pfam" id="PF04954">
    <property type="entry name" value="SIP"/>
    <property type="match status" value="1"/>
</dbReference>
<accession>A0A4Q7J918</accession>
<name>A0A4Q7J918_9PSEU</name>
<evidence type="ECO:0000259" key="2">
    <source>
        <dbReference type="PROSITE" id="PS51384"/>
    </source>
</evidence>
<dbReference type="PROSITE" id="PS51384">
    <property type="entry name" value="FAD_FR"/>
    <property type="match status" value="1"/>
</dbReference>
<dbReference type="PANTHER" id="PTHR30157">
    <property type="entry name" value="FERRIC REDUCTASE, NADPH-DEPENDENT"/>
    <property type="match status" value="1"/>
</dbReference>
<dbReference type="CDD" id="cd06193">
    <property type="entry name" value="siderophore_interacting"/>
    <property type="match status" value="1"/>
</dbReference>
<dbReference type="EMBL" id="SFCC01000008">
    <property type="protein sequence ID" value="RZQ62873.1"/>
    <property type="molecule type" value="Genomic_DNA"/>
</dbReference>
<evidence type="ECO:0000313" key="3">
    <source>
        <dbReference type="EMBL" id="RZQ62873.1"/>
    </source>
</evidence>
<reference evidence="3 4" key="1">
    <citation type="submission" date="2019-02" db="EMBL/GenBank/DDBJ databases">
        <title>Draft genome sequence of Amycolatopsis sp. 8-3EHSu isolated from roots of Suaeda maritima.</title>
        <authorList>
            <person name="Duangmal K."/>
            <person name="Chantavorakit T."/>
        </authorList>
    </citation>
    <scope>NUCLEOTIDE SEQUENCE [LARGE SCALE GENOMIC DNA]</scope>
    <source>
        <strain evidence="3 4">8-3EHSu</strain>
    </source>
</reference>
<dbReference type="InterPro" id="IPR017938">
    <property type="entry name" value="Riboflavin_synthase-like_b-brl"/>
</dbReference>
<dbReference type="PANTHER" id="PTHR30157:SF0">
    <property type="entry name" value="NADPH-DEPENDENT FERRIC-CHELATE REDUCTASE"/>
    <property type="match status" value="1"/>
</dbReference>
<evidence type="ECO:0000313" key="4">
    <source>
        <dbReference type="Proteomes" id="UP000292003"/>
    </source>
</evidence>
<gene>
    <name evidence="3" type="ORF">EWH70_16765</name>
</gene>
<dbReference type="Proteomes" id="UP000292003">
    <property type="component" value="Unassembled WGS sequence"/>
</dbReference>
<feature type="region of interest" description="Disordered" evidence="1">
    <location>
        <begin position="258"/>
        <end position="279"/>
    </location>
</feature>
<dbReference type="InterPro" id="IPR039261">
    <property type="entry name" value="FNR_nucleotide-bd"/>
</dbReference>
<dbReference type="OrthoDB" id="3291337at2"/>
<keyword evidence="4" id="KW-1185">Reference proteome</keyword>
<dbReference type="InterPro" id="IPR017927">
    <property type="entry name" value="FAD-bd_FR_type"/>
</dbReference>
<protein>
    <submittedName>
        <fullName evidence="3">Siderophore-interacting protein</fullName>
    </submittedName>
</protein>
<sequence>MTYHPIHVAAVRRLTPHMTRISFLSDDLRSFSPAGPDQYVKVFFPLPGQSRPTTPPPADPDGVLSWYRTYLAMPDDVRPPMRTYTIRGQRPEDGQIDIDFVLHGDTGPASRWALQAQPGDEVAFLYPPHALYVPSSPDWQLLVGDETAVPAIGAIIEELPPEVPVRALIEVDDADDEQLWDTRCKDLRVTWVHRAGRPHGEAVLEALRELEFPEGEPYAWLSGEAGMVKLARRHLVRERSVDKRAITFTGYWRVGQSEEDTGRENVRKLEAGETPADDL</sequence>
<dbReference type="InterPro" id="IPR007037">
    <property type="entry name" value="SIP_rossman_dom"/>
</dbReference>
<feature type="compositionally biased region" description="Basic and acidic residues" evidence="1">
    <location>
        <begin position="260"/>
        <end position="271"/>
    </location>
</feature>
<dbReference type="AlphaFoldDB" id="A0A4Q7J918"/>
<dbReference type="SUPFAM" id="SSF63380">
    <property type="entry name" value="Riboflavin synthase domain-like"/>
    <property type="match status" value="1"/>
</dbReference>
<dbReference type="InterPro" id="IPR039374">
    <property type="entry name" value="SIP_fam"/>
</dbReference>
<proteinExistence type="predicted"/>
<dbReference type="GO" id="GO:0016491">
    <property type="term" value="F:oxidoreductase activity"/>
    <property type="evidence" value="ECO:0007669"/>
    <property type="project" value="InterPro"/>
</dbReference>